<dbReference type="AlphaFoldDB" id="A5DA55"/>
<dbReference type="RefSeq" id="XP_001486783.2">
    <property type="nucleotide sequence ID" value="XM_001486733.1"/>
</dbReference>
<sequence>MVRYRSCKHILLHNQLKLLKLPSKSFHGIRGYKSLAYGNSEPENLTQSTKINDDERHGASPQTYFHTLLSQKISYIDPELANIEFSKLLQSHNITAFVTLFHLLSSRYPHFRLPNQTWSIFMSQVCTMAHYSGACMVYHELIDNHVYYSSEKYAIDRFNPHVPFLVSCETLEALASIYVQNKDVDRIQGLLQYFKRFYSYYSHNNTYKALRICIVEASAQVNHLAQTLKLFRDLAFAFRGHRNIRSFKKQKEISAITSFAQFRARREAIRENISHDISLPEDFKTEFENDEDTICREMDIVPFTASEERNIHSFTERNSLIDGKILVADMPNLYELVRTQVSTVFSSGGLDRISALITLIRASHFRLNAFVIAALCELGKTSEAVLLIQQLLQDFPKTMPQVLVDSQTFSLIMKACWNKSMQDITPREDKDLQFRLSEAMLCYRQVSSTHTVFKPQEDIVAHFLSAMLNCNSVTKDQLFHHLELLARDDISGLQVRLNTETYRKFRSIFHSEYPWIVEQAIT</sequence>
<evidence type="ECO:0000313" key="1">
    <source>
        <dbReference type="EMBL" id="EDK36062.2"/>
    </source>
</evidence>
<keyword evidence="2" id="KW-1185">Reference proteome</keyword>
<gene>
    <name evidence="1" type="ORF">PGUG_00160</name>
</gene>
<dbReference type="OMA" id="AGWENIH"/>
<organism evidence="1 2">
    <name type="scientific">Meyerozyma guilliermondii (strain ATCC 6260 / CBS 566 / DSM 6381 / JCM 1539 / NBRC 10279 / NRRL Y-324)</name>
    <name type="common">Yeast</name>
    <name type="synonym">Candida guilliermondii</name>
    <dbReference type="NCBI Taxonomy" id="294746"/>
    <lineage>
        <taxon>Eukaryota</taxon>
        <taxon>Fungi</taxon>
        <taxon>Dikarya</taxon>
        <taxon>Ascomycota</taxon>
        <taxon>Saccharomycotina</taxon>
        <taxon>Pichiomycetes</taxon>
        <taxon>Debaryomycetaceae</taxon>
        <taxon>Meyerozyma</taxon>
    </lineage>
</organism>
<proteinExistence type="predicted"/>
<reference evidence="1 2" key="1">
    <citation type="journal article" date="2009" name="Nature">
        <title>Evolution of pathogenicity and sexual reproduction in eight Candida genomes.</title>
        <authorList>
            <person name="Butler G."/>
            <person name="Rasmussen M.D."/>
            <person name="Lin M.F."/>
            <person name="Santos M.A."/>
            <person name="Sakthikumar S."/>
            <person name="Munro C.A."/>
            <person name="Rheinbay E."/>
            <person name="Grabherr M."/>
            <person name="Forche A."/>
            <person name="Reedy J.L."/>
            <person name="Agrafioti I."/>
            <person name="Arnaud M.B."/>
            <person name="Bates S."/>
            <person name="Brown A.J."/>
            <person name="Brunke S."/>
            <person name="Costanzo M.C."/>
            <person name="Fitzpatrick D.A."/>
            <person name="de Groot P.W."/>
            <person name="Harris D."/>
            <person name="Hoyer L.L."/>
            <person name="Hube B."/>
            <person name="Klis F.M."/>
            <person name="Kodira C."/>
            <person name="Lennard N."/>
            <person name="Logue M.E."/>
            <person name="Martin R."/>
            <person name="Neiman A.M."/>
            <person name="Nikolaou E."/>
            <person name="Quail M.A."/>
            <person name="Quinn J."/>
            <person name="Santos M.C."/>
            <person name="Schmitzberger F.F."/>
            <person name="Sherlock G."/>
            <person name="Shah P."/>
            <person name="Silverstein K.A."/>
            <person name="Skrzypek M.S."/>
            <person name="Soll D."/>
            <person name="Staggs R."/>
            <person name="Stansfield I."/>
            <person name="Stumpf M.P."/>
            <person name="Sudbery P.E."/>
            <person name="Srikantha T."/>
            <person name="Zeng Q."/>
            <person name="Berman J."/>
            <person name="Berriman M."/>
            <person name="Heitman J."/>
            <person name="Gow N.A."/>
            <person name="Lorenz M.C."/>
            <person name="Birren B.W."/>
            <person name="Kellis M."/>
            <person name="Cuomo C.A."/>
        </authorList>
    </citation>
    <scope>NUCLEOTIDE SEQUENCE [LARGE SCALE GENOMIC DNA]</scope>
    <source>
        <strain evidence="2">ATCC 6260 / CBS 566 / DSM 6381 / JCM 1539 / NBRC 10279 / NRRL Y-324</strain>
    </source>
</reference>
<accession>A5DA55</accession>
<name>A5DA55_PICGU</name>
<dbReference type="KEGG" id="pgu:PGUG_00160"/>
<dbReference type="Proteomes" id="UP000001997">
    <property type="component" value="Unassembled WGS sequence"/>
</dbReference>
<dbReference type="GeneID" id="5129672"/>
<evidence type="ECO:0000313" key="2">
    <source>
        <dbReference type="Proteomes" id="UP000001997"/>
    </source>
</evidence>
<dbReference type="VEuPathDB" id="FungiDB:PGUG_00160"/>
<dbReference type="EMBL" id="CH408155">
    <property type="protein sequence ID" value="EDK36062.2"/>
    <property type="molecule type" value="Genomic_DNA"/>
</dbReference>
<dbReference type="HOGENOM" id="CLU_456422_0_0_1"/>
<dbReference type="eggNOG" id="ENOG502RPYZ">
    <property type="taxonomic scope" value="Eukaryota"/>
</dbReference>
<dbReference type="OrthoDB" id="4093324at2759"/>
<dbReference type="STRING" id="294746.A5DA55"/>
<dbReference type="InParanoid" id="A5DA55"/>
<protein>
    <submittedName>
        <fullName evidence="1">Uncharacterized protein</fullName>
    </submittedName>
</protein>